<evidence type="ECO:0000313" key="2">
    <source>
        <dbReference type="Proteomes" id="UP001213681"/>
    </source>
</evidence>
<organism evidence="1 2">
    <name type="scientific">Penicillium daleae</name>
    <dbReference type="NCBI Taxonomy" id="63821"/>
    <lineage>
        <taxon>Eukaryota</taxon>
        <taxon>Fungi</taxon>
        <taxon>Dikarya</taxon>
        <taxon>Ascomycota</taxon>
        <taxon>Pezizomycotina</taxon>
        <taxon>Eurotiomycetes</taxon>
        <taxon>Eurotiomycetidae</taxon>
        <taxon>Eurotiales</taxon>
        <taxon>Aspergillaceae</taxon>
        <taxon>Penicillium</taxon>
    </lineage>
</organism>
<reference evidence="1" key="2">
    <citation type="journal article" date="2023" name="IMA Fungus">
        <title>Comparative genomic study of the Penicillium genus elucidates a diverse pangenome and 15 lateral gene transfer events.</title>
        <authorList>
            <person name="Petersen C."/>
            <person name="Sorensen T."/>
            <person name="Nielsen M.R."/>
            <person name="Sondergaard T.E."/>
            <person name="Sorensen J.L."/>
            <person name="Fitzpatrick D.A."/>
            <person name="Frisvad J.C."/>
            <person name="Nielsen K.L."/>
        </authorList>
    </citation>
    <scope>NUCLEOTIDE SEQUENCE</scope>
    <source>
        <strain evidence="1">IBT 16125</strain>
    </source>
</reference>
<dbReference type="Proteomes" id="UP001213681">
    <property type="component" value="Unassembled WGS sequence"/>
</dbReference>
<keyword evidence="2" id="KW-1185">Reference proteome</keyword>
<evidence type="ECO:0000313" key="1">
    <source>
        <dbReference type="EMBL" id="KAJ5450621.1"/>
    </source>
</evidence>
<reference evidence="1" key="1">
    <citation type="submission" date="2022-12" db="EMBL/GenBank/DDBJ databases">
        <authorList>
            <person name="Petersen C."/>
        </authorList>
    </citation>
    <scope>NUCLEOTIDE SEQUENCE</scope>
    <source>
        <strain evidence="1">IBT 16125</strain>
    </source>
</reference>
<protein>
    <submittedName>
        <fullName evidence="1">Uncharacterized protein</fullName>
    </submittedName>
</protein>
<comment type="caution">
    <text evidence="1">The sequence shown here is derived from an EMBL/GenBank/DDBJ whole genome shotgun (WGS) entry which is preliminary data.</text>
</comment>
<gene>
    <name evidence="1" type="ORF">N7458_007070</name>
</gene>
<dbReference type="AlphaFoldDB" id="A0AAD6C7C0"/>
<sequence length="177" mass="20906">MANSKKYDGNELIQLYMNRITPHCREDRVDHMWTQILRCYFHIEDLFGIEREVYTTETERGRIDLMVTSVHREEIYKTLFLEAKRSPAPSRSITTNAWDSVRAQLQKNIGRWTDRVREIPVFGMTAIGLYVKFFIIPKGEDELRPFKVTDRPYSLRHDSERVHEILSEIKDSIAASL</sequence>
<name>A0AAD6C7C0_9EURO</name>
<accession>A0AAD6C7C0</accession>
<proteinExistence type="predicted"/>
<dbReference type="EMBL" id="JAPVEA010000006">
    <property type="protein sequence ID" value="KAJ5450621.1"/>
    <property type="molecule type" value="Genomic_DNA"/>
</dbReference>
<dbReference type="GeneID" id="81600695"/>
<dbReference type="RefSeq" id="XP_056766156.1">
    <property type="nucleotide sequence ID" value="XM_056910452.1"/>
</dbReference>